<feature type="signal peptide" evidence="2">
    <location>
        <begin position="1"/>
        <end position="23"/>
    </location>
</feature>
<evidence type="ECO:0000313" key="4">
    <source>
        <dbReference type="WBParaSite" id="Gr19_v10_g16480.t1"/>
    </source>
</evidence>
<dbReference type="WBParaSite" id="Gr19_v10_g16480.t1">
    <property type="protein sequence ID" value="Gr19_v10_g16480.t1"/>
    <property type="gene ID" value="Gr19_v10_g16480"/>
</dbReference>
<reference evidence="4" key="1">
    <citation type="submission" date="2022-11" db="UniProtKB">
        <authorList>
            <consortium name="WormBaseParasite"/>
        </authorList>
    </citation>
    <scope>IDENTIFICATION</scope>
</reference>
<dbReference type="AlphaFoldDB" id="A0A914HDF1"/>
<protein>
    <submittedName>
        <fullName evidence="4">Uncharacterized protein</fullName>
    </submittedName>
</protein>
<evidence type="ECO:0000256" key="2">
    <source>
        <dbReference type="SAM" id="SignalP"/>
    </source>
</evidence>
<feature type="region of interest" description="Disordered" evidence="1">
    <location>
        <begin position="236"/>
        <end position="260"/>
    </location>
</feature>
<dbReference type="Proteomes" id="UP000887572">
    <property type="component" value="Unplaced"/>
</dbReference>
<proteinExistence type="predicted"/>
<sequence>MTSACTLLFQIWTLILTFHRLNGDGHIDLTIEQLTLRTAPPGESKIQIIPLRCRTTTASVRTFAVDASSGVVHQRRFDFTSAITPNVVVQLDIMSDSHQLLVATGFFSPLPTHNSPISPVFSFVNYGNIFMYRLKAMCSVGFVGPKCTETCEPPKPGAFSSLRRLYAKAKDSTAQNSGRKWPKYAHIHSSELSTKSSCPRAHNLLPSAPSNFCWSISGIRSIDKECRNPNVNEQNCSVSTPTSWTLQRQKKPEIGPSTDC</sequence>
<keyword evidence="2" id="KW-0732">Signal</keyword>
<keyword evidence="3" id="KW-1185">Reference proteome</keyword>
<accession>A0A914HDF1</accession>
<evidence type="ECO:0000313" key="3">
    <source>
        <dbReference type="Proteomes" id="UP000887572"/>
    </source>
</evidence>
<organism evidence="3 4">
    <name type="scientific">Globodera rostochiensis</name>
    <name type="common">Golden nematode worm</name>
    <name type="synonym">Heterodera rostochiensis</name>
    <dbReference type="NCBI Taxonomy" id="31243"/>
    <lineage>
        <taxon>Eukaryota</taxon>
        <taxon>Metazoa</taxon>
        <taxon>Ecdysozoa</taxon>
        <taxon>Nematoda</taxon>
        <taxon>Chromadorea</taxon>
        <taxon>Rhabditida</taxon>
        <taxon>Tylenchina</taxon>
        <taxon>Tylenchomorpha</taxon>
        <taxon>Tylenchoidea</taxon>
        <taxon>Heteroderidae</taxon>
        <taxon>Heteroderinae</taxon>
        <taxon>Globodera</taxon>
    </lineage>
</organism>
<evidence type="ECO:0000256" key="1">
    <source>
        <dbReference type="SAM" id="MobiDB-lite"/>
    </source>
</evidence>
<name>A0A914HDF1_GLORO</name>
<feature type="compositionally biased region" description="Polar residues" evidence="1">
    <location>
        <begin position="236"/>
        <end position="247"/>
    </location>
</feature>
<feature type="chain" id="PRO_5037641363" evidence="2">
    <location>
        <begin position="24"/>
        <end position="260"/>
    </location>
</feature>